<dbReference type="PANTHER" id="PTHR36615">
    <property type="entry name" value="PROTEIN, PUTATIVE-RELATED"/>
    <property type="match status" value="1"/>
</dbReference>
<dbReference type="PANTHER" id="PTHR36615:SF6">
    <property type="match status" value="1"/>
</dbReference>
<name>A0A7N0V2L3_KALFE</name>
<dbReference type="Gramene" id="Kaladp0095s0338.1.v1.1">
    <property type="protein sequence ID" value="Kaladp0095s0338.1.v1.1.CDS.1"/>
    <property type="gene ID" value="Kaladp0095s0338.v1.1"/>
</dbReference>
<dbReference type="Proteomes" id="UP000594263">
    <property type="component" value="Unplaced"/>
</dbReference>
<evidence type="ECO:0000313" key="3">
    <source>
        <dbReference type="Proteomes" id="UP000594263"/>
    </source>
</evidence>
<organism evidence="2 3">
    <name type="scientific">Kalanchoe fedtschenkoi</name>
    <name type="common">Lavender scallops</name>
    <name type="synonym">South American air plant</name>
    <dbReference type="NCBI Taxonomy" id="63787"/>
    <lineage>
        <taxon>Eukaryota</taxon>
        <taxon>Viridiplantae</taxon>
        <taxon>Streptophyta</taxon>
        <taxon>Embryophyta</taxon>
        <taxon>Tracheophyta</taxon>
        <taxon>Spermatophyta</taxon>
        <taxon>Magnoliopsida</taxon>
        <taxon>eudicotyledons</taxon>
        <taxon>Gunneridae</taxon>
        <taxon>Pentapetalae</taxon>
        <taxon>Saxifragales</taxon>
        <taxon>Crassulaceae</taxon>
        <taxon>Kalanchoe</taxon>
    </lineage>
</organism>
<evidence type="ECO:0000313" key="2">
    <source>
        <dbReference type="EnsemblPlants" id="Kaladp0095s0338.1.v1.1.CDS.1"/>
    </source>
</evidence>
<feature type="region of interest" description="Disordered" evidence="1">
    <location>
        <begin position="1"/>
        <end position="26"/>
    </location>
</feature>
<reference evidence="2" key="1">
    <citation type="submission" date="2021-01" db="UniProtKB">
        <authorList>
            <consortium name="EnsemblPlants"/>
        </authorList>
    </citation>
    <scope>IDENTIFICATION</scope>
</reference>
<dbReference type="AlphaFoldDB" id="A0A7N0V2L3"/>
<evidence type="ECO:0000256" key="1">
    <source>
        <dbReference type="SAM" id="MobiDB-lite"/>
    </source>
</evidence>
<sequence length="60" mass="6231">MTMNGSGRVASGINQSRGLSSGRPIPKRGQVKLAIVTGLAHTITAAISSLAKRRAEVMIN</sequence>
<accession>A0A7N0V2L3</accession>
<protein>
    <submittedName>
        <fullName evidence="2">Uncharacterized protein</fullName>
    </submittedName>
</protein>
<dbReference type="EnsemblPlants" id="Kaladp0095s0338.1.v1.1">
    <property type="protein sequence ID" value="Kaladp0095s0338.1.v1.1.CDS.1"/>
    <property type="gene ID" value="Kaladp0095s0338.v1.1"/>
</dbReference>
<proteinExistence type="predicted"/>
<keyword evidence="3" id="KW-1185">Reference proteome</keyword>